<comment type="caution">
    <text evidence="3">The sequence shown here is derived from an EMBL/GenBank/DDBJ whole genome shotgun (WGS) entry which is preliminary data.</text>
</comment>
<evidence type="ECO:0000256" key="1">
    <source>
        <dbReference type="SAM" id="MobiDB-lite"/>
    </source>
</evidence>
<dbReference type="PROSITE" id="PS50879">
    <property type="entry name" value="RNASE_H_1"/>
    <property type="match status" value="1"/>
</dbReference>
<dbReference type="PANTHER" id="PTHR33481">
    <property type="entry name" value="REVERSE TRANSCRIPTASE"/>
    <property type="match status" value="1"/>
</dbReference>
<dbReference type="InterPro" id="IPR036397">
    <property type="entry name" value="RNaseH_sf"/>
</dbReference>
<name>A0A4Y2BJR9_ARAVE</name>
<evidence type="ECO:0000313" key="4">
    <source>
        <dbReference type="Proteomes" id="UP000499080"/>
    </source>
</evidence>
<reference evidence="3 4" key="1">
    <citation type="journal article" date="2019" name="Sci. Rep.">
        <title>Orb-weaving spider Araneus ventricosus genome elucidates the spidroin gene catalogue.</title>
        <authorList>
            <person name="Kono N."/>
            <person name="Nakamura H."/>
            <person name="Ohtoshi R."/>
            <person name="Moran D.A.P."/>
            <person name="Shinohara A."/>
            <person name="Yoshida Y."/>
            <person name="Fujiwara M."/>
            <person name="Mori M."/>
            <person name="Tomita M."/>
            <person name="Arakawa K."/>
        </authorList>
    </citation>
    <scope>NUCLEOTIDE SEQUENCE [LARGE SCALE GENOMIC DNA]</scope>
</reference>
<gene>
    <name evidence="3" type="ORF">AVEN_102555_1</name>
</gene>
<dbReference type="OrthoDB" id="411823at2759"/>
<dbReference type="InterPro" id="IPR012337">
    <property type="entry name" value="RNaseH-like_sf"/>
</dbReference>
<accession>A0A4Y2BJR9</accession>
<proteinExistence type="predicted"/>
<feature type="region of interest" description="Disordered" evidence="1">
    <location>
        <begin position="305"/>
        <end position="325"/>
    </location>
</feature>
<dbReference type="Proteomes" id="UP000499080">
    <property type="component" value="Unassembled WGS sequence"/>
</dbReference>
<evidence type="ECO:0000313" key="3">
    <source>
        <dbReference type="EMBL" id="GBL91987.1"/>
    </source>
</evidence>
<feature type="domain" description="RNase H type-1" evidence="2">
    <location>
        <begin position="185"/>
        <end position="311"/>
    </location>
</feature>
<organism evidence="3 4">
    <name type="scientific">Araneus ventricosus</name>
    <name type="common">Orbweaver spider</name>
    <name type="synonym">Epeira ventricosa</name>
    <dbReference type="NCBI Taxonomy" id="182803"/>
    <lineage>
        <taxon>Eukaryota</taxon>
        <taxon>Metazoa</taxon>
        <taxon>Ecdysozoa</taxon>
        <taxon>Arthropoda</taxon>
        <taxon>Chelicerata</taxon>
        <taxon>Arachnida</taxon>
        <taxon>Araneae</taxon>
        <taxon>Araneomorphae</taxon>
        <taxon>Entelegynae</taxon>
        <taxon>Araneoidea</taxon>
        <taxon>Araneidae</taxon>
        <taxon>Araneus</taxon>
    </lineage>
</organism>
<protein>
    <recommendedName>
        <fullName evidence="2">RNase H type-1 domain-containing protein</fullName>
    </recommendedName>
</protein>
<sequence>MLNNWSHKARVQFAHEKTQLIPFGKKGWQKHPPYCSFAGRSIKLARQIKILRVVLDDGLNWNAQLNLIGDKILKILNRFTVAKSNRGLSGRVLKALYKRALERILVYASPAWWTGTVKQIDKINSIQRQVLLAITGAFRTTSTAALQVISGVEPSRPRRIDHGEIHSHLDTPKHHRPSAMGHKPSDYALAVFADGSKINGHVGAGFCIYDQTFSGDFQYRLDDHCSVFQAELMALKQALLWKSQNKKNVHCHIFTESTSLLKALQRFQPKNNLVEEVRQLLEATVSLHWVKAHIGIEGNEAADKAAKSARDKPSIDIHWRSRNGQ</sequence>
<dbReference type="GO" id="GO:0004523">
    <property type="term" value="F:RNA-DNA hybrid ribonuclease activity"/>
    <property type="evidence" value="ECO:0007669"/>
    <property type="project" value="InterPro"/>
</dbReference>
<dbReference type="AlphaFoldDB" id="A0A4Y2BJR9"/>
<dbReference type="Pfam" id="PF00075">
    <property type="entry name" value="RNase_H"/>
    <property type="match status" value="1"/>
</dbReference>
<evidence type="ECO:0000259" key="2">
    <source>
        <dbReference type="PROSITE" id="PS50879"/>
    </source>
</evidence>
<dbReference type="GO" id="GO:0003676">
    <property type="term" value="F:nucleic acid binding"/>
    <property type="evidence" value="ECO:0007669"/>
    <property type="project" value="InterPro"/>
</dbReference>
<dbReference type="InterPro" id="IPR002156">
    <property type="entry name" value="RNaseH_domain"/>
</dbReference>
<dbReference type="PANTHER" id="PTHR33481:SF1">
    <property type="entry name" value="ENDONUCLEASE_EXONUCLEASE_PHOSPHATASE DOMAIN-CONTAINING PROTEIN-RELATED"/>
    <property type="match status" value="1"/>
</dbReference>
<keyword evidence="4" id="KW-1185">Reference proteome</keyword>
<dbReference type="CDD" id="cd09276">
    <property type="entry name" value="Rnase_HI_RT_non_LTR"/>
    <property type="match status" value="1"/>
</dbReference>
<dbReference type="Gene3D" id="3.30.420.10">
    <property type="entry name" value="Ribonuclease H-like superfamily/Ribonuclease H"/>
    <property type="match status" value="1"/>
</dbReference>
<dbReference type="EMBL" id="BGPR01000083">
    <property type="protein sequence ID" value="GBL91987.1"/>
    <property type="molecule type" value="Genomic_DNA"/>
</dbReference>
<feature type="compositionally biased region" description="Basic and acidic residues" evidence="1">
    <location>
        <begin position="305"/>
        <end position="319"/>
    </location>
</feature>
<dbReference type="SUPFAM" id="SSF53098">
    <property type="entry name" value="Ribonuclease H-like"/>
    <property type="match status" value="1"/>
</dbReference>